<proteinExistence type="predicted"/>
<gene>
    <name evidence="1" type="ORF">LPLAT_LOCUS12639</name>
</gene>
<sequence>MEFSQSREADHIGNLPDNVEIFPRLRKKESRKDPITFGEIKSGYYARIFFYLENLDTVRWETSTANTERLHELESFKKPLRTRRGTVPRHVRDTH</sequence>
<dbReference type="EMBL" id="OZ034830">
    <property type="protein sequence ID" value="CAL1687426.1"/>
    <property type="molecule type" value="Genomic_DNA"/>
</dbReference>
<evidence type="ECO:0000313" key="2">
    <source>
        <dbReference type="Proteomes" id="UP001497644"/>
    </source>
</evidence>
<organism evidence="1 2">
    <name type="scientific">Lasius platythorax</name>
    <dbReference type="NCBI Taxonomy" id="488582"/>
    <lineage>
        <taxon>Eukaryota</taxon>
        <taxon>Metazoa</taxon>
        <taxon>Ecdysozoa</taxon>
        <taxon>Arthropoda</taxon>
        <taxon>Hexapoda</taxon>
        <taxon>Insecta</taxon>
        <taxon>Pterygota</taxon>
        <taxon>Neoptera</taxon>
        <taxon>Endopterygota</taxon>
        <taxon>Hymenoptera</taxon>
        <taxon>Apocrita</taxon>
        <taxon>Aculeata</taxon>
        <taxon>Formicoidea</taxon>
        <taxon>Formicidae</taxon>
        <taxon>Formicinae</taxon>
        <taxon>Lasius</taxon>
        <taxon>Lasius</taxon>
    </lineage>
</organism>
<reference evidence="1" key="1">
    <citation type="submission" date="2024-04" db="EMBL/GenBank/DDBJ databases">
        <authorList>
            <consortium name="Molecular Ecology Group"/>
        </authorList>
    </citation>
    <scope>NUCLEOTIDE SEQUENCE</scope>
</reference>
<protein>
    <submittedName>
        <fullName evidence="1">Uncharacterized protein</fullName>
    </submittedName>
</protein>
<name>A0AAV2P3J5_9HYME</name>
<dbReference type="Proteomes" id="UP001497644">
    <property type="component" value="Chromosome 7"/>
</dbReference>
<dbReference type="AlphaFoldDB" id="A0AAV2P3J5"/>
<accession>A0AAV2P3J5</accession>
<keyword evidence="2" id="KW-1185">Reference proteome</keyword>
<evidence type="ECO:0000313" key="1">
    <source>
        <dbReference type="EMBL" id="CAL1687426.1"/>
    </source>
</evidence>